<dbReference type="AlphaFoldDB" id="A0A1J4T922"/>
<reference evidence="3 4" key="1">
    <citation type="journal article" date="2016" name="Environ. Microbiol.">
        <title>Genomic resolution of a cold subsurface aquifer community provides metabolic insights for novel microbes adapted to high CO concentrations.</title>
        <authorList>
            <person name="Probst A.J."/>
            <person name="Castelle C.J."/>
            <person name="Singh A."/>
            <person name="Brown C.T."/>
            <person name="Anantharaman K."/>
            <person name="Sharon I."/>
            <person name="Hug L.A."/>
            <person name="Burstein D."/>
            <person name="Emerson J.B."/>
            <person name="Thomas B.C."/>
            <person name="Banfield J.F."/>
        </authorList>
    </citation>
    <scope>NUCLEOTIDE SEQUENCE [LARGE SCALE GENOMIC DNA]</scope>
    <source>
        <strain evidence="3">CG1_02_41_21</strain>
    </source>
</reference>
<feature type="domain" description="Calcineurin-like phosphoesterase" evidence="2">
    <location>
        <begin position="72"/>
        <end position="237"/>
    </location>
</feature>
<keyword evidence="1" id="KW-0812">Transmembrane</keyword>
<dbReference type="Pfam" id="PF00149">
    <property type="entry name" value="Metallophos"/>
    <property type="match status" value="1"/>
</dbReference>
<keyword evidence="1" id="KW-0472">Membrane</keyword>
<dbReference type="PANTHER" id="PTHR31302">
    <property type="entry name" value="TRANSMEMBRANE PROTEIN WITH METALLOPHOSPHOESTERASE DOMAIN-RELATED"/>
    <property type="match status" value="1"/>
</dbReference>
<dbReference type="Proteomes" id="UP000182860">
    <property type="component" value="Unassembled WGS sequence"/>
</dbReference>
<dbReference type="EMBL" id="MNUV01000043">
    <property type="protein sequence ID" value="OIO07325.1"/>
    <property type="molecule type" value="Genomic_DNA"/>
</dbReference>
<gene>
    <name evidence="3" type="ORF">AUJ35_02305</name>
</gene>
<comment type="caution">
    <text evidence="3">The sequence shown here is derived from an EMBL/GenBank/DDBJ whole genome shotgun (WGS) entry which is preliminary data.</text>
</comment>
<evidence type="ECO:0000256" key="1">
    <source>
        <dbReference type="SAM" id="Phobius"/>
    </source>
</evidence>
<feature type="transmembrane region" description="Helical" evidence="1">
    <location>
        <begin position="33"/>
        <end position="51"/>
    </location>
</feature>
<name>A0A1J4T922_9BACT</name>
<dbReference type="PANTHER" id="PTHR31302:SF0">
    <property type="entry name" value="TRANSMEMBRANE PROTEIN WITH METALLOPHOSPHOESTERASE DOMAIN"/>
    <property type="match status" value="1"/>
</dbReference>
<proteinExistence type="predicted"/>
<protein>
    <recommendedName>
        <fullName evidence="2">Calcineurin-like phosphoesterase domain-containing protein</fullName>
    </recommendedName>
</protein>
<evidence type="ECO:0000313" key="4">
    <source>
        <dbReference type="Proteomes" id="UP000182860"/>
    </source>
</evidence>
<dbReference type="SUPFAM" id="SSF56300">
    <property type="entry name" value="Metallo-dependent phosphatases"/>
    <property type="match status" value="1"/>
</dbReference>
<dbReference type="GO" id="GO:0016787">
    <property type="term" value="F:hydrolase activity"/>
    <property type="evidence" value="ECO:0007669"/>
    <property type="project" value="InterPro"/>
</dbReference>
<dbReference type="InterPro" id="IPR029052">
    <property type="entry name" value="Metallo-depent_PP-like"/>
</dbReference>
<evidence type="ECO:0000259" key="2">
    <source>
        <dbReference type="Pfam" id="PF00149"/>
    </source>
</evidence>
<evidence type="ECO:0000313" key="3">
    <source>
        <dbReference type="EMBL" id="OIO07325.1"/>
    </source>
</evidence>
<feature type="transmembrane region" description="Helical" evidence="1">
    <location>
        <begin position="6"/>
        <end position="26"/>
    </location>
</feature>
<dbReference type="InterPro" id="IPR004843">
    <property type="entry name" value="Calcineurin-like_PHP"/>
</dbReference>
<dbReference type="InterPro" id="IPR051158">
    <property type="entry name" value="Metallophosphoesterase_sf"/>
</dbReference>
<keyword evidence="1" id="KW-1133">Transmembrane helix</keyword>
<organism evidence="3 4">
    <name type="scientific">Candidatus Falkowbacteria bacterium CG1_02_41_21</name>
    <dbReference type="NCBI Taxonomy" id="1805147"/>
    <lineage>
        <taxon>Bacteria</taxon>
        <taxon>Candidatus Falkowiibacteriota</taxon>
    </lineage>
</organism>
<accession>A0A1J4T922</accession>
<sequence>MPDFILGLIFYLSYLAFPILAGLIYFALKKRRYLCWVWAFFVLLFIYSRFIETSLIRIDQESIDLGGKGNGLKVIVASDFHVGIFFSQAKLRRVVEKINTLDADLILIPGDFVFKLPIAKFSEFAELEKIKLPLAVVLGNHDYGRPRGTDVSPELMASLESDGIRVIDNQTWDLEVGGKKIKVVGLSDYYNNAADFRLLQKDSPDQLLISLTHNPDIVYQYPTGSEADITIAGHIHGGQVRIPWIYKSFIPSDYGFVAGLYHIGEYPVFVSAGIGTVLLPMRFFCPPEINVLELN</sequence>
<dbReference type="Gene3D" id="3.60.21.10">
    <property type="match status" value="1"/>
</dbReference>